<evidence type="ECO:0000313" key="6">
    <source>
        <dbReference type="EMBL" id="PIQ74428.1"/>
    </source>
</evidence>
<dbReference type="GO" id="GO:0042597">
    <property type="term" value="C:periplasmic space"/>
    <property type="evidence" value="ECO:0007669"/>
    <property type="project" value="UniProtKB-ARBA"/>
</dbReference>
<comment type="caution">
    <text evidence="6">The sequence shown here is derived from an EMBL/GenBank/DDBJ whole genome shotgun (WGS) entry which is preliminary data.</text>
</comment>
<accession>A0A2H0KQI8</accession>
<evidence type="ECO:0000256" key="3">
    <source>
        <dbReference type="ARBA" id="ARBA00022729"/>
    </source>
</evidence>
<dbReference type="PANTHER" id="PTHR30290">
    <property type="entry name" value="PERIPLASMIC BINDING COMPONENT OF ABC TRANSPORTER"/>
    <property type="match status" value="1"/>
</dbReference>
<dbReference type="Gene3D" id="3.40.190.10">
    <property type="entry name" value="Periplasmic binding protein-like II"/>
    <property type="match status" value="1"/>
</dbReference>
<dbReference type="SUPFAM" id="SSF53850">
    <property type="entry name" value="Periplasmic binding protein-like II"/>
    <property type="match status" value="1"/>
</dbReference>
<organism evidence="6 7">
    <name type="scientific">Candidatus Portnoybacteria bacterium CG11_big_fil_rev_8_21_14_0_20_44_10</name>
    <dbReference type="NCBI Taxonomy" id="1974818"/>
    <lineage>
        <taxon>Bacteria</taxon>
        <taxon>Candidatus Portnoyibacteriota</taxon>
    </lineage>
</organism>
<comment type="similarity">
    <text evidence="1">Belongs to the bacterial solute-binding protein 5 family.</text>
</comment>
<feature type="transmembrane region" description="Helical" evidence="4">
    <location>
        <begin position="59"/>
        <end position="79"/>
    </location>
</feature>
<gene>
    <name evidence="6" type="ORF">COV85_02145</name>
</gene>
<dbReference type="PANTHER" id="PTHR30290:SF9">
    <property type="entry name" value="OLIGOPEPTIDE-BINDING PROTEIN APPA"/>
    <property type="match status" value="1"/>
</dbReference>
<feature type="domain" description="Solute-binding protein family 5" evidence="5">
    <location>
        <begin position="148"/>
        <end position="519"/>
    </location>
</feature>
<dbReference type="Proteomes" id="UP000231550">
    <property type="component" value="Unassembled WGS sequence"/>
</dbReference>
<evidence type="ECO:0000256" key="4">
    <source>
        <dbReference type="SAM" id="Phobius"/>
    </source>
</evidence>
<dbReference type="GO" id="GO:0043190">
    <property type="term" value="C:ATP-binding cassette (ABC) transporter complex"/>
    <property type="evidence" value="ECO:0007669"/>
    <property type="project" value="InterPro"/>
</dbReference>
<dbReference type="CDD" id="cd08513">
    <property type="entry name" value="PBP2_thermophilic_Hb8_like"/>
    <property type="match status" value="1"/>
</dbReference>
<keyword evidence="3" id="KW-0732">Signal</keyword>
<dbReference type="EMBL" id="PCVN01000052">
    <property type="protein sequence ID" value="PIQ74428.1"/>
    <property type="molecule type" value="Genomic_DNA"/>
</dbReference>
<dbReference type="AlphaFoldDB" id="A0A2H0KQI8"/>
<dbReference type="Gene3D" id="3.10.105.10">
    <property type="entry name" value="Dipeptide-binding Protein, Domain 3"/>
    <property type="match status" value="1"/>
</dbReference>
<dbReference type="GO" id="GO:1904680">
    <property type="term" value="F:peptide transmembrane transporter activity"/>
    <property type="evidence" value="ECO:0007669"/>
    <property type="project" value="TreeGrafter"/>
</dbReference>
<protein>
    <recommendedName>
        <fullName evidence="5">Solute-binding protein family 5 domain-containing protein</fullName>
    </recommendedName>
</protein>
<keyword evidence="4" id="KW-1133">Transmembrane helix</keyword>
<evidence type="ECO:0000256" key="2">
    <source>
        <dbReference type="ARBA" id="ARBA00022448"/>
    </source>
</evidence>
<dbReference type="PIRSF" id="PIRSF002741">
    <property type="entry name" value="MppA"/>
    <property type="match status" value="1"/>
</dbReference>
<evidence type="ECO:0000313" key="7">
    <source>
        <dbReference type="Proteomes" id="UP000231550"/>
    </source>
</evidence>
<dbReference type="InterPro" id="IPR039424">
    <property type="entry name" value="SBP_5"/>
</dbReference>
<dbReference type="Pfam" id="PF00496">
    <property type="entry name" value="SBP_bac_5"/>
    <property type="match status" value="1"/>
</dbReference>
<reference evidence="6 7" key="1">
    <citation type="submission" date="2017-09" db="EMBL/GenBank/DDBJ databases">
        <title>Depth-based differentiation of microbial function through sediment-hosted aquifers and enrichment of novel symbionts in the deep terrestrial subsurface.</title>
        <authorList>
            <person name="Probst A.J."/>
            <person name="Ladd B."/>
            <person name="Jarett J.K."/>
            <person name="Geller-Mcgrath D.E."/>
            <person name="Sieber C.M."/>
            <person name="Emerson J.B."/>
            <person name="Anantharaman K."/>
            <person name="Thomas B.C."/>
            <person name="Malmstrom R."/>
            <person name="Stieglmeier M."/>
            <person name="Klingl A."/>
            <person name="Woyke T."/>
            <person name="Ryan C.M."/>
            <person name="Banfield J.F."/>
        </authorList>
    </citation>
    <scope>NUCLEOTIDE SEQUENCE [LARGE SCALE GENOMIC DNA]</scope>
    <source>
        <strain evidence="6">CG11_big_fil_rev_8_21_14_0_20_44_10</strain>
    </source>
</reference>
<keyword evidence="2" id="KW-0813">Transport</keyword>
<dbReference type="InterPro" id="IPR030678">
    <property type="entry name" value="Peptide/Ni-bd"/>
</dbReference>
<dbReference type="Gene3D" id="3.90.76.10">
    <property type="entry name" value="Dipeptide-binding Protein, Domain 1"/>
    <property type="match status" value="1"/>
</dbReference>
<name>A0A2H0KQI8_9BACT</name>
<keyword evidence="4" id="KW-0472">Membrane</keyword>
<proteinExistence type="inferred from homology"/>
<keyword evidence="4" id="KW-0812">Transmembrane</keyword>
<sequence>MKLLQNIPGFLVQKTRSAGLFLNNLTKKLVLGENNSQNWPNRYQWRHFFKILSRNEQRFLGFFILVIFLSSLVPLRSFYLNHTEIGPTNGGAYAEAIIGAPRYLNPVLAPANDADRDLSAIIYSSLLERDSHGNLILDTATDYPIAGPDQKTYEVSLKENIKWHDGETLTADDVIFTVRLIQNPDYNSPLRISLSGVEIEKINDYTIRFTLKNPYGPFLDNLTFGILPQHIWGKIPPASFPLAEQNLKPIGSGPYKFKDIQKDSAGKIKKIELVAFSDYFSGRPFINALSFSFYKDEATALAAFNNGEVDGINLISASNTGNLKADFNLNKFILPRYFAVFFNQDINKALADKNVRQALSLAINKTELIEKIINNQGTEINSPLPYFVFSKDDPGASYSEPAQDFDIEKAKNILESNGWSSTENGTTSLPVRQKAVKTGKEQETLTLEISLVTVDWPELVATANYLKSSWENIGVKTDIIIKQPTEAQELIRARQYQALLFGQILGADPDPFAFWHSSQTKDPGLNLALYANSDADKLLETIRRETDPQKKIAEFDQFNKLVTQDLPAIFLYSPIYLYPTSPRIKGIELNNSNSPSARFVGIEKWYTKTKRHWK</sequence>
<dbReference type="GO" id="GO:0015833">
    <property type="term" value="P:peptide transport"/>
    <property type="evidence" value="ECO:0007669"/>
    <property type="project" value="TreeGrafter"/>
</dbReference>
<dbReference type="InterPro" id="IPR000914">
    <property type="entry name" value="SBP_5_dom"/>
</dbReference>
<evidence type="ECO:0000259" key="5">
    <source>
        <dbReference type="Pfam" id="PF00496"/>
    </source>
</evidence>
<evidence type="ECO:0000256" key="1">
    <source>
        <dbReference type="ARBA" id="ARBA00005695"/>
    </source>
</evidence>